<dbReference type="EMBL" id="UASK01000005">
    <property type="protein sequence ID" value="SPX41650.1"/>
    <property type="molecule type" value="Genomic_DNA"/>
</dbReference>
<evidence type="ECO:0000313" key="1">
    <source>
        <dbReference type="EMBL" id="SPX41650.1"/>
    </source>
</evidence>
<dbReference type="InterPro" id="IPR058240">
    <property type="entry name" value="rSAM_sf"/>
</dbReference>
<reference evidence="1 2" key="1">
    <citation type="submission" date="2018-06" db="EMBL/GenBank/DDBJ databases">
        <authorList>
            <consortium name="Pathogen Informatics"/>
            <person name="Doyle S."/>
        </authorList>
    </citation>
    <scope>NUCLEOTIDE SEQUENCE [LARGE SCALE GENOMIC DNA]</scope>
    <source>
        <strain evidence="1 2">NCTC11872</strain>
    </source>
</reference>
<dbReference type="AlphaFoldDB" id="A0A2X1PN05"/>
<sequence length="134" mass="15526">MLKTSPTFPFIYTFHGAFKNALIVIFNSHTQKGDIPEQDYIYHLLQDLQADLQRFKDAIQQRKLHSIFIGGGTPSLFSAESIAYLLKEIKKQIDFEDNIEITLEANPGTVEAERFKRLCFSRHYANFYGNSKFQ</sequence>
<accession>A0A2X1PN05</accession>
<dbReference type="PANTHER" id="PTHR13932:SF5">
    <property type="entry name" value="RADICAL S-ADENOSYL METHIONINE DOMAIN-CONTAINING PROTEIN 1, MITOCHONDRIAL"/>
    <property type="match status" value="1"/>
</dbReference>
<dbReference type="GO" id="GO:0005737">
    <property type="term" value="C:cytoplasm"/>
    <property type="evidence" value="ECO:0007669"/>
    <property type="project" value="TreeGrafter"/>
</dbReference>
<proteinExistence type="predicted"/>
<evidence type="ECO:0000313" key="2">
    <source>
        <dbReference type="Proteomes" id="UP000249936"/>
    </source>
</evidence>
<gene>
    <name evidence="1" type="ORF">NCTC11872_01260</name>
</gene>
<dbReference type="GO" id="GO:0006779">
    <property type="term" value="P:porphyrin-containing compound biosynthetic process"/>
    <property type="evidence" value="ECO:0007669"/>
    <property type="project" value="TreeGrafter"/>
</dbReference>
<dbReference type="InterPro" id="IPR034505">
    <property type="entry name" value="Coproporphyrinogen-III_oxidase"/>
</dbReference>
<organism evidence="1 2">
    <name type="scientific">Haemophilus influenzae</name>
    <dbReference type="NCBI Taxonomy" id="727"/>
    <lineage>
        <taxon>Bacteria</taxon>
        <taxon>Pseudomonadati</taxon>
        <taxon>Pseudomonadota</taxon>
        <taxon>Gammaproteobacteria</taxon>
        <taxon>Pasteurellales</taxon>
        <taxon>Pasteurellaceae</taxon>
        <taxon>Haemophilus</taxon>
    </lineage>
</organism>
<dbReference type="Proteomes" id="UP000249936">
    <property type="component" value="Unassembled WGS sequence"/>
</dbReference>
<dbReference type="PANTHER" id="PTHR13932">
    <property type="entry name" value="COPROPORPHYRINIGEN III OXIDASE"/>
    <property type="match status" value="1"/>
</dbReference>
<protein>
    <submittedName>
        <fullName evidence="1">Oxidoreductase</fullName>
    </submittedName>
</protein>
<name>A0A2X1PN05_HAEIF</name>
<dbReference type="SUPFAM" id="SSF102114">
    <property type="entry name" value="Radical SAM enzymes"/>
    <property type="match status" value="1"/>
</dbReference>
<dbReference type="GO" id="GO:0051539">
    <property type="term" value="F:4 iron, 4 sulfur cluster binding"/>
    <property type="evidence" value="ECO:0007669"/>
    <property type="project" value="TreeGrafter"/>
</dbReference>